<feature type="domain" description="Peptidase S8/S53" evidence="7">
    <location>
        <begin position="98"/>
        <end position="292"/>
    </location>
</feature>
<dbReference type="AlphaFoldDB" id="A0A4U8QB82"/>
<evidence type="ECO:0000313" key="9">
    <source>
        <dbReference type="Proteomes" id="UP000306509"/>
    </source>
</evidence>
<dbReference type="PRINTS" id="PR00723">
    <property type="entry name" value="SUBTILISIN"/>
</dbReference>
<dbReference type="PIRSF" id="PIRSF037894">
    <property type="entry name" value="Subtilisin_rel_CspABC"/>
    <property type="match status" value="1"/>
</dbReference>
<dbReference type="InterPro" id="IPR036852">
    <property type="entry name" value="Peptidase_S8/S53_dom_sf"/>
</dbReference>
<dbReference type="InterPro" id="IPR050131">
    <property type="entry name" value="Peptidase_S8_subtilisin-like"/>
</dbReference>
<dbReference type="STRING" id="180332.GCA_000797495_04571"/>
<gene>
    <name evidence="8" type="primary">aprX_2</name>
    <name evidence="8" type="ORF">DSM106044_01342</name>
</gene>
<evidence type="ECO:0000256" key="1">
    <source>
        <dbReference type="ARBA" id="ARBA00011073"/>
    </source>
</evidence>
<dbReference type="InterPro" id="IPR022398">
    <property type="entry name" value="Peptidase_S8_His-AS"/>
</dbReference>
<dbReference type="InterPro" id="IPR017310">
    <property type="entry name" value="Pept_S8A_subtilisin_clostridia"/>
</dbReference>
<dbReference type="PROSITE" id="PS00137">
    <property type="entry name" value="SUBTILASE_HIS"/>
    <property type="match status" value="1"/>
</dbReference>
<name>A0A4U8QB82_9FIRM</name>
<keyword evidence="4 6" id="KW-0720">Serine protease</keyword>
<feature type="active site" description="Charge relay system" evidence="5 6">
    <location>
        <position position="175"/>
    </location>
</feature>
<evidence type="ECO:0000256" key="3">
    <source>
        <dbReference type="ARBA" id="ARBA00022801"/>
    </source>
</evidence>
<dbReference type="EMBL" id="QGQD01000029">
    <property type="protein sequence ID" value="TLD01754.1"/>
    <property type="molecule type" value="Genomic_DNA"/>
</dbReference>
<feature type="active site" description="Charge relay system" evidence="5 6">
    <location>
        <position position="107"/>
    </location>
</feature>
<proteinExistence type="inferred from homology"/>
<keyword evidence="9" id="KW-1185">Reference proteome</keyword>
<organism evidence="8 9">
    <name type="scientific">Robinsoniella peoriensis</name>
    <dbReference type="NCBI Taxonomy" id="180332"/>
    <lineage>
        <taxon>Bacteria</taxon>
        <taxon>Bacillati</taxon>
        <taxon>Bacillota</taxon>
        <taxon>Clostridia</taxon>
        <taxon>Lachnospirales</taxon>
        <taxon>Lachnospiraceae</taxon>
        <taxon>Robinsoniella</taxon>
    </lineage>
</organism>
<dbReference type="Gene3D" id="2.60.120.1290">
    <property type="match status" value="1"/>
</dbReference>
<comment type="similarity">
    <text evidence="1 6">Belongs to the peptidase S8 family.</text>
</comment>
<dbReference type="CDD" id="cd07478">
    <property type="entry name" value="Peptidases_S8_CspA-like"/>
    <property type="match status" value="1"/>
</dbReference>
<feature type="domain" description="Peptidase S8/S53" evidence="7">
    <location>
        <begin position="430"/>
        <end position="553"/>
    </location>
</feature>
<evidence type="ECO:0000259" key="7">
    <source>
        <dbReference type="Pfam" id="PF00082"/>
    </source>
</evidence>
<keyword evidence="3 6" id="KW-0378">Hydrolase</keyword>
<evidence type="ECO:0000256" key="2">
    <source>
        <dbReference type="ARBA" id="ARBA00022670"/>
    </source>
</evidence>
<dbReference type="PANTHER" id="PTHR43806">
    <property type="entry name" value="PEPTIDASE S8"/>
    <property type="match status" value="1"/>
</dbReference>
<evidence type="ECO:0000256" key="6">
    <source>
        <dbReference type="PROSITE-ProRule" id="PRU01240"/>
    </source>
</evidence>
<reference evidence="8 9" key="1">
    <citation type="journal article" date="2019" name="Anaerobe">
        <title>Detection of Robinsoniella peoriensis in multiple bone samples of a trauma patient.</title>
        <authorList>
            <person name="Schrottner P."/>
            <person name="Hartwich K."/>
            <person name="Bunk B."/>
            <person name="Schober I."/>
            <person name="Helbig S."/>
            <person name="Rudolph W.W."/>
            <person name="Gunzer F."/>
        </authorList>
    </citation>
    <scope>NUCLEOTIDE SEQUENCE [LARGE SCALE GENOMIC DNA]</scope>
    <source>
        <strain evidence="8 9">DSM 106044</strain>
    </source>
</reference>
<dbReference type="GO" id="GO:0006508">
    <property type="term" value="P:proteolysis"/>
    <property type="evidence" value="ECO:0007669"/>
    <property type="project" value="UniProtKB-KW"/>
</dbReference>
<dbReference type="RefSeq" id="WP_138002090.1">
    <property type="nucleotide sequence ID" value="NZ_QGQD01000029.1"/>
</dbReference>
<sequence length="565" mass="61892">MPKNELQNKIYSNDFYDLVVSYQGAEENLSRDFPLLGSQTVGGGYAILHVNKTLFPSSILSTVGYTTIPKLYTTLDTTSLEVSGILRTQNQPILNLKGENILLGFIDTGIDYTLDAFRKSDGSSRILGIWDQTERTDDPPDELFYGKIYTRDDLNTALASDNPLSIVPETDENGHGTFVAGVAAGSEDPEQDFVGAAPMSDIAVVKLKPAKKYLKDFFFVAEDALAFQESDIMTAVYYLYNLAIDNNLPLVICIALGSNQGDHSGASFLDSFVSYYSNYTGIYCVVAAGNEAGMGHHFYGKIAAENEYQSAEILVDKDTKGFSLEIWAQAPELYSVSVTSPLGETIPAVPARLGQSTVERLVLEKTVIYIDYEIVEFTTGSQLILIRFENPTPGLWNISVINNIFINGIFHMWLPITGLIPPGTVFLTPNPDTTLTSPSPAESVITVSTYNAYDKSLFINSSRGYTRTGAIKPDIAAPGVNVYGPDGPGSYMPRTGSSLAAALAAGSVALLINWGLTRYTPHVLSTREVKNFLIRGAERSENLLYPNREWGYGTLNVYRIFEILR</sequence>
<dbReference type="InterPro" id="IPR000209">
    <property type="entry name" value="Peptidase_S8/S53_dom"/>
</dbReference>
<comment type="caution">
    <text evidence="8">The sequence shown here is derived from an EMBL/GenBank/DDBJ whole genome shotgun (WGS) entry which is preliminary data.</text>
</comment>
<protein>
    <submittedName>
        <fullName evidence="8">Serine protease AprX</fullName>
        <ecNumber evidence="8">3.4.21.-</ecNumber>
    </submittedName>
</protein>
<evidence type="ECO:0000313" key="8">
    <source>
        <dbReference type="EMBL" id="TLD01754.1"/>
    </source>
</evidence>
<evidence type="ECO:0000256" key="4">
    <source>
        <dbReference type="ARBA" id="ARBA00022825"/>
    </source>
</evidence>
<dbReference type="Pfam" id="PF00082">
    <property type="entry name" value="Peptidase_S8"/>
    <property type="match status" value="2"/>
</dbReference>
<evidence type="ECO:0000256" key="5">
    <source>
        <dbReference type="PIRSR" id="PIRSR615500-1"/>
    </source>
</evidence>
<dbReference type="Gene3D" id="3.40.50.200">
    <property type="entry name" value="Peptidase S8/S53 domain"/>
    <property type="match status" value="1"/>
</dbReference>
<dbReference type="EC" id="3.4.21.-" evidence="8"/>
<dbReference type="PROSITE" id="PS51892">
    <property type="entry name" value="SUBTILASE"/>
    <property type="match status" value="1"/>
</dbReference>
<dbReference type="SUPFAM" id="SSF52743">
    <property type="entry name" value="Subtilisin-like"/>
    <property type="match status" value="1"/>
</dbReference>
<accession>A0A4U8QB82</accession>
<dbReference type="PANTHER" id="PTHR43806:SF67">
    <property type="entry name" value="EGF-LIKE DOMAIN-CONTAINING PROTEIN"/>
    <property type="match status" value="1"/>
</dbReference>
<dbReference type="InterPro" id="IPR034045">
    <property type="entry name" value="Pep_S8_CspA-like"/>
</dbReference>
<feature type="active site" description="Charge relay system" evidence="5 6">
    <location>
        <position position="498"/>
    </location>
</feature>
<dbReference type="InterPro" id="IPR015500">
    <property type="entry name" value="Peptidase_S8_subtilisin-rel"/>
</dbReference>
<dbReference type="Proteomes" id="UP000306509">
    <property type="component" value="Unassembled WGS sequence"/>
</dbReference>
<keyword evidence="2 6" id="KW-0645">Protease</keyword>
<dbReference type="GO" id="GO:0004252">
    <property type="term" value="F:serine-type endopeptidase activity"/>
    <property type="evidence" value="ECO:0007669"/>
    <property type="project" value="UniProtKB-UniRule"/>
</dbReference>